<keyword evidence="3" id="KW-1185">Reference proteome</keyword>
<dbReference type="PANTHER" id="PTHR11954">
    <property type="entry name" value="D-DOPACHROME DECARBOXYLASE"/>
    <property type="match status" value="1"/>
</dbReference>
<dbReference type="Pfam" id="PF01187">
    <property type="entry name" value="MIF"/>
    <property type="match status" value="1"/>
</dbReference>
<dbReference type="EMBL" id="CAKMRJ010004445">
    <property type="protein sequence ID" value="CAH1437995.1"/>
    <property type="molecule type" value="Genomic_DNA"/>
</dbReference>
<accession>A0AAU9NJI0</accession>
<organism evidence="2 3">
    <name type="scientific">Lactuca virosa</name>
    <dbReference type="NCBI Taxonomy" id="75947"/>
    <lineage>
        <taxon>Eukaryota</taxon>
        <taxon>Viridiplantae</taxon>
        <taxon>Streptophyta</taxon>
        <taxon>Embryophyta</taxon>
        <taxon>Tracheophyta</taxon>
        <taxon>Spermatophyta</taxon>
        <taxon>Magnoliopsida</taxon>
        <taxon>eudicotyledons</taxon>
        <taxon>Gunneridae</taxon>
        <taxon>Pentapetalae</taxon>
        <taxon>asterids</taxon>
        <taxon>campanulids</taxon>
        <taxon>Asterales</taxon>
        <taxon>Asteraceae</taxon>
        <taxon>Cichorioideae</taxon>
        <taxon>Cichorieae</taxon>
        <taxon>Lactucinae</taxon>
        <taxon>Lactuca</taxon>
    </lineage>
</organism>
<dbReference type="AlphaFoldDB" id="A0AAU9NJI0"/>
<dbReference type="SUPFAM" id="SSF55331">
    <property type="entry name" value="Tautomerase/MIF"/>
    <property type="match status" value="1"/>
</dbReference>
<proteinExistence type="inferred from homology"/>
<comment type="caution">
    <text evidence="2">The sequence shown here is derived from an EMBL/GenBank/DDBJ whole genome shotgun (WGS) entry which is preliminary data.</text>
</comment>
<dbReference type="GO" id="GO:0005615">
    <property type="term" value="C:extracellular space"/>
    <property type="evidence" value="ECO:0007669"/>
    <property type="project" value="TreeGrafter"/>
</dbReference>
<gene>
    <name evidence="2" type="ORF">LVIROSA_LOCUS24278</name>
</gene>
<dbReference type="PANTHER" id="PTHR11954:SF42">
    <property type="entry name" value="TAUTOMERASE_MIF SUPERFAMILY PROTEIN"/>
    <property type="match status" value="1"/>
</dbReference>
<evidence type="ECO:0000256" key="1">
    <source>
        <dbReference type="ARBA" id="ARBA00005851"/>
    </source>
</evidence>
<dbReference type="GO" id="GO:0050178">
    <property type="term" value="F:phenylpyruvate tautomerase activity"/>
    <property type="evidence" value="ECO:0007669"/>
    <property type="project" value="TreeGrafter"/>
</dbReference>
<evidence type="ECO:0000313" key="3">
    <source>
        <dbReference type="Proteomes" id="UP001157418"/>
    </source>
</evidence>
<dbReference type="Proteomes" id="UP001157418">
    <property type="component" value="Unassembled WGS sequence"/>
</dbReference>
<comment type="similarity">
    <text evidence="1">Belongs to the MIF family.</text>
</comment>
<name>A0AAU9NJI0_9ASTR</name>
<sequence length="99" mass="11039">MSEFQFPWGRSETDCSDSRVIVTQGILPMAFRGSEQSASYGELVSIGDLNPDVNKKLSVAVADILSSKLSVPKSQFFLKFFDSERSIARTNVFKLNLTR</sequence>
<dbReference type="Gene3D" id="3.30.429.10">
    <property type="entry name" value="Macrophage Migration Inhibitory Factor"/>
    <property type="match status" value="1"/>
</dbReference>
<reference evidence="2 3" key="1">
    <citation type="submission" date="2022-01" db="EMBL/GenBank/DDBJ databases">
        <authorList>
            <person name="Xiong W."/>
            <person name="Schranz E."/>
        </authorList>
    </citation>
    <scope>NUCLEOTIDE SEQUENCE [LARGE SCALE GENOMIC DNA]</scope>
</reference>
<protein>
    <recommendedName>
        <fullName evidence="4">Macrophage migration inhibitory factor</fullName>
    </recommendedName>
</protein>
<evidence type="ECO:0008006" key="4">
    <source>
        <dbReference type="Google" id="ProtNLM"/>
    </source>
</evidence>
<evidence type="ECO:0000313" key="2">
    <source>
        <dbReference type="EMBL" id="CAH1437995.1"/>
    </source>
</evidence>
<dbReference type="InterPro" id="IPR001398">
    <property type="entry name" value="Macrophage_inhib_fac"/>
</dbReference>
<dbReference type="InterPro" id="IPR014347">
    <property type="entry name" value="Tautomerase/MIF_sf"/>
</dbReference>